<sequence length="85" mass="8745">MGVVGFGRSPVEDGFPSGSVSEAMPNGLIATASTRLLCPPMASRGAIAISPGAIAVDADLLELRSYHHPSNLSIIPNPNHLIDPV</sequence>
<name>A0ABU9EPG9_LIMFS</name>
<evidence type="ECO:0000313" key="2">
    <source>
        <dbReference type="Proteomes" id="UP001387447"/>
    </source>
</evidence>
<protein>
    <submittedName>
        <fullName evidence="1">Uncharacterized protein</fullName>
    </submittedName>
</protein>
<proteinExistence type="predicted"/>
<keyword evidence="2" id="KW-1185">Reference proteome</keyword>
<comment type="caution">
    <text evidence="1">The sequence shown here is derived from an EMBL/GenBank/DDBJ whole genome shotgun (WGS) entry which is preliminary data.</text>
</comment>
<evidence type="ECO:0000313" key="1">
    <source>
        <dbReference type="EMBL" id="MEK9513030.1"/>
    </source>
</evidence>
<dbReference type="RefSeq" id="WP_157234590.1">
    <property type="nucleotide sequence ID" value="NZ_JBBWYZ010000012.1"/>
</dbReference>
<accession>A0ABU9EPG9</accession>
<reference evidence="1 2" key="1">
    <citation type="journal article" date="2024" name="Front. Microbiol.">
        <title>Transcriptomic insights into the dominance of two phototrophs throughout the water column of a tropical hypersaline-alkaline crater lake (Dziani Dzaha, Mayotte).</title>
        <authorList>
            <person name="Duperron S."/>
            <person name="Halary S."/>
            <person name="Bouly J.-P."/>
            <person name="Roussel T."/>
            <person name="Hugoni M."/>
            <person name="Bruto M."/>
            <person name="Oger P."/>
            <person name="Duval C."/>
            <person name="Woo A."/>
            <person name="Jezequiel D."/>
            <person name="Ader M."/>
            <person name="Leboulanger C."/>
            <person name="Agogue H."/>
            <person name="Grossi V."/>
            <person name="Trousselier M."/>
            <person name="Bernard C."/>
        </authorList>
    </citation>
    <scope>NUCLEOTIDE SEQUENCE [LARGE SCALE GENOMIC DNA]</scope>
    <source>
        <strain evidence="1 2">PMC 851.14</strain>
    </source>
</reference>
<gene>
    <name evidence="1" type="ORF">AAEJ74_15495</name>
</gene>
<dbReference type="Proteomes" id="UP001387447">
    <property type="component" value="Unassembled WGS sequence"/>
</dbReference>
<organism evidence="1 2">
    <name type="scientific">Limnospira fusiformis PMC 851.14</name>
    <dbReference type="NCBI Taxonomy" id="2219512"/>
    <lineage>
        <taxon>Bacteria</taxon>
        <taxon>Bacillati</taxon>
        <taxon>Cyanobacteriota</taxon>
        <taxon>Cyanophyceae</taxon>
        <taxon>Oscillatoriophycideae</taxon>
        <taxon>Oscillatoriales</taxon>
        <taxon>Sirenicapillariaceae</taxon>
        <taxon>Limnospira</taxon>
    </lineage>
</organism>
<dbReference type="EMBL" id="JBBWYZ010000012">
    <property type="protein sequence ID" value="MEK9513030.1"/>
    <property type="molecule type" value="Genomic_DNA"/>
</dbReference>